<organism evidence="4 5">
    <name type="scientific">Rhodoferax koreensis</name>
    <dbReference type="NCBI Taxonomy" id="1842727"/>
    <lineage>
        <taxon>Bacteria</taxon>
        <taxon>Pseudomonadati</taxon>
        <taxon>Pseudomonadota</taxon>
        <taxon>Betaproteobacteria</taxon>
        <taxon>Burkholderiales</taxon>
        <taxon>Comamonadaceae</taxon>
        <taxon>Rhodoferax</taxon>
    </lineage>
</organism>
<dbReference type="AlphaFoldDB" id="A0A1P8JU81"/>
<feature type="domain" description="GGDEF" evidence="3">
    <location>
        <begin position="174"/>
        <end position="315"/>
    </location>
</feature>
<dbReference type="Gene3D" id="3.30.450.20">
    <property type="entry name" value="PAS domain"/>
    <property type="match status" value="1"/>
</dbReference>
<dbReference type="PROSITE" id="PS50883">
    <property type="entry name" value="EAL"/>
    <property type="match status" value="1"/>
</dbReference>
<dbReference type="Pfam" id="PF00563">
    <property type="entry name" value="EAL"/>
    <property type="match status" value="1"/>
</dbReference>
<keyword evidence="5" id="KW-1185">Reference proteome</keyword>
<evidence type="ECO:0000313" key="4">
    <source>
        <dbReference type="EMBL" id="APW37251.1"/>
    </source>
</evidence>
<evidence type="ECO:0000259" key="1">
    <source>
        <dbReference type="PROSITE" id="PS50112"/>
    </source>
</evidence>
<dbReference type="InterPro" id="IPR000014">
    <property type="entry name" value="PAS"/>
</dbReference>
<dbReference type="CDD" id="cd00130">
    <property type="entry name" value="PAS"/>
    <property type="match status" value="1"/>
</dbReference>
<dbReference type="InterPro" id="IPR000160">
    <property type="entry name" value="GGDEF_dom"/>
</dbReference>
<evidence type="ECO:0008006" key="6">
    <source>
        <dbReference type="Google" id="ProtNLM"/>
    </source>
</evidence>
<dbReference type="NCBIfam" id="TIGR00229">
    <property type="entry name" value="sensory_box"/>
    <property type="match status" value="1"/>
</dbReference>
<dbReference type="PROSITE" id="PS50112">
    <property type="entry name" value="PAS"/>
    <property type="match status" value="1"/>
</dbReference>
<name>A0A1P8JU81_9BURK</name>
<evidence type="ECO:0000259" key="2">
    <source>
        <dbReference type="PROSITE" id="PS50883"/>
    </source>
</evidence>
<feature type="domain" description="EAL" evidence="2">
    <location>
        <begin position="319"/>
        <end position="573"/>
    </location>
</feature>
<dbReference type="Gene3D" id="3.20.20.450">
    <property type="entry name" value="EAL domain"/>
    <property type="match status" value="1"/>
</dbReference>
<accession>A0A1P8JU81</accession>
<dbReference type="InterPro" id="IPR052155">
    <property type="entry name" value="Biofilm_reg_signaling"/>
</dbReference>
<dbReference type="SUPFAM" id="SSF55073">
    <property type="entry name" value="Nucleotide cyclase"/>
    <property type="match status" value="1"/>
</dbReference>
<dbReference type="InterPro" id="IPR035919">
    <property type="entry name" value="EAL_sf"/>
</dbReference>
<reference evidence="4 5" key="1">
    <citation type="submission" date="2017-01" db="EMBL/GenBank/DDBJ databases">
        <authorList>
            <person name="Mah S.A."/>
            <person name="Swanson W.J."/>
            <person name="Moy G.W."/>
            <person name="Vacquier V.D."/>
        </authorList>
    </citation>
    <scope>NUCLEOTIDE SEQUENCE [LARGE SCALE GENOMIC DNA]</scope>
    <source>
        <strain evidence="4 5">DCY110</strain>
    </source>
</reference>
<evidence type="ECO:0000313" key="5">
    <source>
        <dbReference type="Proteomes" id="UP000186609"/>
    </source>
</evidence>
<feature type="domain" description="PAS" evidence="1">
    <location>
        <begin position="22"/>
        <end position="68"/>
    </location>
</feature>
<gene>
    <name evidence="4" type="ORF">RD110_08620</name>
</gene>
<dbReference type="PROSITE" id="PS50887">
    <property type="entry name" value="GGDEF"/>
    <property type="match status" value="1"/>
</dbReference>
<dbReference type="InterPro" id="IPR035965">
    <property type="entry name" value="PAS-like_dom_sf"/>
</dbReference>
<dbReference type="CDD" id="cd01949">
    <property type="entry name" value="GGDEF"/>
    <property type="match status" value="1"/>
</dbReference>
<dbReference type="InterPro" id="IPR001633">
    <property type="entry name" value="EAL_dom"/>
</dbReference>
<dbReference type="SMART" id="SM00267">
    <property type="entry name" value="GGDEF"/>
    <property type="match status" value="1"/>
</dbReference>
<dbReference type="SUPFAM" id="SSF55785">
    <property type="entry name" value="PYP-like sensor domain (PAS domain)"/>
    <property type="match status" value="1"/>
</dbReference>
<dbReference type="CDD" id="cd01948">
    <property type="entry name" value="EAL"/>
    <property type="match status" value="1"/>
</dbReference>
<dbReference type="InterPro" id="IPR043128">
    <property type="entry name" value="Rev_trsase/Diguanyl_cyclase"/>
</dbReference>
<dbReference type="RefSeq" id="WP_076198575.1">
    <property type="nucleotide sequence ID" value="NZ_CP019236.1"/>
</dbReference>
<sequence length="609" mass="65688">MPYEKTSAVAVPQLPLENLGDVASMMLQAMQESPAPMMLTNATGDILRVNTAFEQATGYAFAELAGRNPSLLKSGLQGTGFYRSMWSQLRRTGRWQGEIWNRRKDGRLFQEHLSIIALRGTEGNPDYYLGTYAAQAPRGASRDRSRDGATDATTGLPSRQAFAGAADRLCGRHGVVHVLALDIDGFTELNELHGLESGDAVLRQMALRCTEVAAANGRAAVVARVGPDEFAIALAGCRTRGGEEIDAVQPFAARLYARMAMPFDLGSGQSLHVSVSVGLASLVRGCGTATEALLHASVARQQAVPGLPTLQRYEDQDGQRRMAIALREAVRLEQITLAYQPKVALATGRLAGVEALARWVLPDGTAVPPSEFIPLAERRGLIGALGDSVMDTALAQIRAWCDDGLPAPVVAVNFSALQFQRENPTQRLALAMDRHGVPAGLLELELTESLLIGDIDVVMQSLRTFRDLGVTLSIDDFGTGYSSLAYLRRFPIQYLKIDRQFVSAMASDTSACEIVRLIVEMAHRLNLRCIAEGIETVAQLELLKAMGCDEGQGFLLARPMPPLAMDEVLAGRLPWAHLFDGEAAATQPVRAGEAHGTVVERRSVSCATD</sequence>
<proteinExistence type="predicted"/>
<dbReference type="Proteomes" id="UP000186609">
    <property type="component" value="Chromosome"/>
</dbReference>
<dbReference type="STRING" id="1842727.RD110_08620"/>
<dbReference type="SMART" id="SM00052">
    <property type="entry name" value="EAL"/>
    <property type="match status" value="1"/>
</dbReference>
<dbReference type="EMBL" id="CP019236">
    <property type="protein sequence ID" value="APW37251.1"/>
    <property type="molecule type" value="Genomic_DNA"/>
</dbReference>
<dbReference type="InterPro" id="IPR029787">
    <property type="entry name" value="Nucleotide_cyclase"/>
</dbReference>
<dbReference type="OrthoDB" id="9813903at2"/>
<dbReference type="KEGG" id="rhy:RD110_08620"/>
<dbReference type="Pfam" id="PF13426">
    <property type="entry name" value="PAS_9"/>
    <property type="match status" value="1"/>
</dbReference>
<dbReference type="PANTHER" id="PTHR44757">
    <property type="entry name" value="DIGUANYLATE CYCLASE DGCP"/>
    <property type="match status" value="1"/>
</dbReference>
<dbReference type="NCBIfam" id="TIGR00254">
    <property type="entry name" value="GGDEF"/>
    <property type="match status" value="1"/>
</dbReference>
<dbReference type="Pfam" id="PF00990">
    <property type="entry name" value="GGDEF"/>
    <property type="match status" value="1"/>
</dbReference>
<dbReference type="PANTHER" id="PTHR44757:SF2">
    <property type="entry name" value="BIOFILM ARCHITECTURE MAINTENANCE PROTEIN MBAA"/>
    <property type="match status" value="1"/>
</dbReference>
<dbReference type="SUPFAM" id="SSF141868">
    <property type="entry name" value="EAL domain-like"/>
    <property type="match status" value="1"/>
</dbReference>
<evidence type="ECO:0000259" key="3">
    <source>
        <dbReference type="PROSITE" id="PS50887"/>
    </source>
</evidence>
<protein>
    <recommendedName>
        <fullName evidence="6">Diguanylate cyclase</fullName>
    </recommendedName>
</protein>
<dbReference type="Gene3D" id="3.30.70.270">
    <property type="match status" value="1"/>
</dbReference>